<keyword evidence="3" id="KW-0808">Transferase</keyword>
<dbReference type="RefSeq" id="WP_267638736.1">
    <property type="nucleotide sequence ID" value="NZ_JAODIY010000035.1"/>
</dbReference>
<gene>
    <name evidence="3" type="ORF">ACFQJ7_10755</name>
</gene>
<sequence length="646" mass="71606">MGEIEGIPEFEPDKDINIYQVCGTEIEPHSDKSTANVSDVELTIESIASYSSLLDAENIRTTIDTLSEQGASRKEALRHVRQYAVDMQHGEGLYAVEGLGPVTGHSLAKSGITDLEDLLEISISDLEAIDRVRDSQVKKILENARDMDSTSTAVSSDDSRSTSDTDLSSATVTDEQENDNTSAQPDGTTDSSTRQSGNNLPNFTYKGEELQANQLSEYYEAIRCVRKVVETVMQLKGTDIDPEDLTDPRVQYYVILDACIGLEYPEVMFTGYGKQHQDRLPFGIKEYRHAFGNVEWVTDYHAIAVEPYCDETQSWLAEHTWLEDVQQLVRPCSPEDDCPLPEMVGSLDDLRHALAILDTLPAYPPLPTETGTTDRTIPIESLYQDLFADVADDHLVDVEMLSGPGQATGDPITGPVAEATPTSQTDAESFLLDYGKLTHLFQRVKPTAVSPVRQQLPVFALDWYRPNSGSFDELQALAKHGRDEPIATFRPRLQDMIHRRFLSDRWNYDYITVFPGHEAGQLSPQLVELAQDGVIETSIIYTPLLERTETTERQREKSQEERKDVAKHPETTLRSRATLDGETVILFDDICTTGSSLLAGSHLLREAGAGRVIGLTLGFTPGGSETKVKEIKKPDAFASDIIAGLE</sequence>
<feature type="domain" description="Phosphoribosyltransferase" evidence="2">
    <location>
        <begin position="554"/>
        <end position="623"/>
    </location>
</feature>
<dbReference type="Pfam" id="PF14520">
    <property type="entry name" value="HHH_5"/>
    <property type="match status" value="1"/>
</dbReference>
<dbReference type="CDD" id="cd06223">
    <property type="entry name" value="PRTases_typeI"/>
    <property type="match status" value="1"/>
</dbReference>
<dbReference type="EMBL" id="JBHSZQ010000021">
    <property type="protein sequence ID" value="MFC7126511.1"/>
    <property type="molecule type" value="Genomic_DNA"/>
</dbReference>
<dbReference type="Pfam" id="PF00156">
    <property type="entry name" value="Pribosyltran"/>
    <property type="match status" value="1"/>
</dbReference>
<dbReference type="Gene3D" id="1.10.150.20">
    <property type="entry name" value="5' to 3' exonuclease, C-terminal subdomain"/>
    <property type="match status" value="1"/>
</dbReference>
<dbReference type="SUPFAM" id="SSF53271">
    <property type="entry name" value="PRTase-like"/>
    <property type="match status" value="1"/>
</dbReference>
<feature type="compositionally biased region" description="Polar residues" evidence="1">
    <location>
        <begin position="179"/>
        <end position="202"/>
    </location>
</feature>
<dbReference type="InterPro" id="IPR010995">
    <property type="entry name" value="DNA_repair_Rad51/TF_NusA_a-hlx"/>
</dbReference>
<evidence type="ECO:0000256" key="1">
    <source>
        <dbReference type="SAM" id="MobiDB-lite"/>
    </source>
</evidence>
<evidence type="ECO:0000259" key="2">
    <source>
        <dbReference type="Pfam" id="PF00156"/>
    </source>
</evidence>
<dbReference type="GO" id="GO:0016757">
    <property type="term" value="F:glycosyltransferase activity"/>
    <property type="evidence" value="ECO:0007669"/>
    <property type="project" value="UniProtKB-KW"/>
</dbReference>
<keyword evidence="3" id="KW-0328">Glycosyltransferase</keyword>
<reference evidence="3 4" key="1">
    <citation type="journal article" date="2014" name="Int. J. Syst. Evol. Microbiol.">
        <title>Complete genome sequence of Corynebacterium casei LMG S-19264T (=DSM 44701T), isolated from a smear-ripened cheese.</title>
        <authorList>
            <consortium name="US DOE Joint Genome Institute (JGI-PGF)"/>
            <person name="Walter F."/>
            <person name="Albersmeier A."/>
            <person name="Kalinowski J."/>
            <person name="Ruckert C."/>
        </authorList>
    </citation>
    <scope>NUCLEOTIDE SEQUENCE [LARGE SCALE GENOMIC DNA]</scope>
    <source>
        <strain evidence="3 4">CGMCC 4.7215</strain>
    </source>
</reference>
<organism evidence="3 4">
    <name type="scientific">Halovenus rubra</name>
    <dbReference type="NCBI Taxonomy" id="869890"/>
    <lineage>
        <taxon>Archaea</taxon>
        <taxon>Methanobacteriati</taxon>
        <taxon>Methanobacteriota</taxon>
        <taxon>Stenosarchaea group</taxon>
        <taxon>Halobacteria</taxon>
        <taxon>Halobacteriales</taxon>
        <taxon>Haloarculaceae</taxon>
        <taxon>Halovenus</taxon>
    </lineage>
</organism>
<evidence type="ECO:0000313" key="3">
    <source>
        <dbReference type="EMBL" id="MFC7126511.1"/>
    </source>
</evidence>
<feature type="compositionally biased region" description="Low complexity" evidence="1">
    <location>
        <begin position="164"/>
        <end position="173"/>
    </location>
</feature>
<evidence type="ECO:0000313" key="4">
    <source>
        <dbReference type="Proteomes" id="UP001596414"/>
    </source>
</evidence>
<proteinExistence type="predicted"/>
<name>A0ABD5X5U7_9EURY</name>
<dbReference type="Gene3D" id="3.40.50.2020">
    <property type="match status" value="1"/>
</dbReference>
<feature type="region of interest" description="Disordered" evidence="1">
    <location>
        <begin position="546"/>
        <end position="572"/>
    </location>
</feature>
<dbReference type="InterPro" id="IPR029057">
    <property type="entry name" value="PRTase-like"/>
</dbReference>
<dbReference type="Proteomes" id="UP001596414">
    <property type="component" value="Unassembled WGS sequence"/>
</dbReference>
<feature type="region of interest" description="Disordered" evidence="1">
    <location>
        <begin position="146"/>
        <end position="204"/>
    </location>
</feature>
<dbReference type="SUPFAM" id="SSF47794">
    <property type="entry name" value="Rad51 N-terminal domain-like"/>
    <property type="match status" value="1"/>
</dbReference>
<protein>
    <submittedName>
        <fullName evidence="3">Phosphoribosyltransferase family protein</fullName>
    </submittedName>
</protein>
<accession>A0ABD5X5U7</accession>
<comment type="caution">
    <text evidence="3">The sequence shown here is derived from an EMBL/GenBank/DDBJ whole genome shotgun (WGS) entry which is preliminary data.</text>
</comment>
<dbReference type="AlphaFoldDB" id="A0ABD5X5U7"/>
<dbReference type="InterPro" id="IPR000836">
    <property type="entry name" value="PRTase_dom"/>
</dbReference>